<proteinExistence type="predicted"/>
<name>A0A9X1TAC9_9BACT</name>
<evidence type="ECO:0000256" key="1">
    <source>
        <dbReference type="SAM" id="Phobius"/>
    </source>
</evidence>
<evidence type="ECO:0000313" key="3">
    <source>
        <dbReference type="Proteomes" id="UP001139700"/>
    </source>
</evidence>
<feature type="transmembrane region" description="Helical" evidence="1">
    <location>
        <begin position="436"/>
        <end position="456"/>
    </location>
</feature>
<evidence type="ECO:0008006" key="4">
    <source>
        <dbReference type="Google" id="ProtNLM"/>
    </source>
</evidence>
<accession>A0A9X1TAC9</accession>
<keyword evidence="3" id="KW-1185">Reference proteome</keyword>
<protein>
    <recommendedName>
        <fullName evidence="4">ApeA N-terminal domain-containing protein</fullName>
    </recommendedName>
</protein>
<reference evidence="2" key="1">
    <citation type="submission" date="2021-12" db="EMBL/GenBank/DDBJ databases">
        <title>Novel species in genus Dyadobacter.</title>
        <authorList>
            <person name="Ma C."/>
        </authorList>
    </citation>
    <scope>NUCLEOTIDE SEQUENCE</scope>
    <source>
        <strain evidence="2">CY399</strain>
    </source>
</reference>
<keyword evidence="1" id="KW-0472">Membrane</keyword>
<dbReference type="Proteomes" id="UP001139700">
    <property type="component" value="Unassembled WGS sequence"/>
</dbReference>
<gene>
    <name evidence="2" type="ORF">LXM24_12030</name>
</gene>
<dbReference type="EMBL" id="JAJTTA010000002">
    <property type="protein sequence ID" value="MCF0040819.1"/>
    <property type="molecule type" value="Genomic_DNA"/>
</dbReference>
<dbReference type="AlphaFoldDB" id="A0A9X1TAC9"/>
<keyword evidence="1" id="KW-0812">Transmembrane</keyword>
<keyword evidence="1" id="KW-1133">Transmembrane helix</keyword>
<sequence>MKKESIEELRDRSEGFSLDATLAYIEELKTEKEYKIVSPYPTINGQLCRLVMDEEGLFTLWVKEMLSSPENPPVTYQYDGYGFHRPFLLLGREGFFKVPSGVGSLSMTFNASDSFNCKIVELESQLQASPHFFRCILPMGSAERHATYVESVSFNVGTTLHYRGLTKFRTRGIQINLFDYRLADGNNCWFVDTGDKCNYEDFKQIVEALIVHYGWIAGNLIRDTMTILFSDDRAFNHIKHHSFYRLSGSKRGLEAIRPRDMTDFVPKQDLEGERYLSTKTLTSLIELSLTNSAFYRACTILAESHEYPLEIRASTYSVVLETLKNIILEANSEKINSIKNRTDAKALIKDLKAVVAAVSPSKFNNLLAVNQRIEQLNQVGNTDSFYKVFELLGLSLSATDKECLKKRNDFLHGRLPFEDVRQEYLKSELATVVFRMHLLLCALLLKMGGFSGYLFNNIRYRFPELKNEPVYRKLDFGS</sequence>
<comment type="caution">
    <text evidence="2">The sequence shown here is derived from an EMBL/GenBank/DDBJ whole genome shotgun (WGS) entry which is preliminary data.</text>
</comment>
<dbReference type="RefSeq" id="WP_234613318.1">
    <property type="nucleotide sequence ID" value="NZ_CP098806.1"/>
</dbReference>
<organism evidence="2 3">
    <name type="scientific">Dyadobacter fanqingshengii</name>
    <dbReference type="NCBI Taxonomy" id="2906443"/>
    <lineage>
        <taxon>Bacteria</taxon>
        <taxon>Pseudomonadati</taxon>
        <taxon>Bacteroidota</taxon>
        <taxon>Cytophagia</taxon>
        <taxon>Cytophagales</taxon>
        <taxon>Spirosomataceae</taxon>
        <taxon>Dyadobacter</taxon>
    </lineage>
</organism>
<evidence type="ECO:0000313" key="2">
    <source>
        <dbReference type="EMBL" id="MCF0040819.1"/>
    </source>
</evidence>